<gene>
    <name evidence="1" type="ORF">TNCT_196261</name>
</gene>
<dbReference type="AlphaFoldDB" id="A0A8X6KUQ7"/>
<protein>
    <submittedName>
        <fullName evidence="1">Uncharacterized protein</fullName>
    </submittedName>
</protein>
<dbReference type="Proteomes" id="UP000887116">
    <property type="component" value="Unassembled WGS sequence"/>
</dbReference>
<dbReference type="OrthoDB" id="6421228at2759"/>
<evidence type="ECO:0000313" key="2">
    <source>
        <dbReference type="Proteomes" id="UP000887116"/>
    </source>
</evidence>
<dbReference type="EMBL" id="BMAO01022977">
    <property type="protein sequence ID" value="GFQ85849.1"/>
    <property type="molecule type" value="Genomic_DNA"/>
</dbReference>
<name>A0A8X6KUQ7_TRICU</name>
<accession>A0A8X6KUQ7</accession>
<organism evidence="1 2">
    <name type="scientific">Trichonephila clavata</name>
    <name type="common">Joro spider</name>
    <name type="synonym">Nephila clavata</name>
    <dbReference type="NCBI Taxonomy" id="2740835"/>
    <lineage>
        <taxon>Eukaryota</taxon>
        <taxon>Metazoa</taxon>
        <taxon>Ecdysozoa</taxon>
        <taxon>Arthropoda</taxon>
        <taxon>Chelicerata</taxon>
        <taxon>Arachnida</taxon>
        <taxon>Araneae</taxon>
        <taxon>Araneomorphae</taxon>
        <taxon>Entelegynae</taxon>
        <taxon>Araneoidea</taxon>
        <taxon>Nephilidae</taxon>
        <taxon>Trichonephila</taxon>
    </lineage>
</organism>
<sequence>MTPNTSTLITSTAREDSILKRCPCQRLKQDLPKTATSADFPNIRQVRQAWLTPHISKAVNDSGGNVQIPFQSLCLSRLIRVRILPLLRWR</sequence>
<proteinExistence type="predicted"/>
<keyword evidence="2" id="KW-1185">Reference proteome</keyword>
<evidence type="ECO:0000313" key="1">
    <source>
        <dbReference type="EMBL" id="GFQ85849.1"/>
    </source>
</evidence>
<reference evidence="1" key="1">
    <citation type="submission" date="2020-07" db="EMBL/GenBank/DDBJ databases">
        <title>Multicomponent nature underlies the extraordinary mechanical properties of spider dragline silk.</title>
        <authorList>
            <person name="Kono N."/>
            <person name="Nakamura H."/>
            <person name="Mori M."/>
            <person name="Yoshida Y."/>
            <person name="Ohtoshi R."/>
            <person name="Malay A.D."/>
            <person name="Moran D.A.P."/>
            <person name="Tomita M."/>
            <person name="Numata K."/>
            <person name="Arakawa K."/>
        </authorList>
    </citation>
    <scope>NUCLEOTIDE SEQUENCE</scope>
</reference>
<comment type="caution">
    <text evidence="1">The sequence shown here is derived from an EMBL/GenBank/DDBJ whole genome shotgun (WGS) entry which is preliminary data.</text>
</comment>